<organism evidence="3 4">
    <name type="scientific">Candidatus Scatousia excrementigallinarum</name>
    <dbReference type="NCBI Taxonomy" id="2840935"/>
    <lineage>
        <taxon>Bacteria</taxon>
        <taxon>Candidatus Scatousia</taxon>
    </lineage>
</organism>
<feature type="non-terminal residue" evidence="3">
    <location>
        <position position="487"/>
    </location>
</feature>
<dbReference type="InterPro" id="IPR011992">
    <property type="entry name" value="EF-hand-dom_pair"/>
</dbReference>
<dbReference type="InterPro" id="IPR002048">
    <property type="entry name" value="EF_hand_dom"/>
</dbReference>
<name>A0A9D1EX53_9BACT</name>
<reference evidence="3" key="2">
    <citation type="journal article" date="2021" name="PeerJ">
        <title>Extensive microbial diversity within the chicken gut microbiome revealed by metagenomics and culture.</title>
        <authorList>
            <person name="Gilroy R."/>
            <person name="Ravi A."/>
            <person name="Getino M."/>
            <person name="Pursley I."/>
            <person name="Horton D.L."/>
            <person name="Alikhan N.F."/>
            <person name="Baker D."/>
            <person name="Gharbi K."/>
            <person name="Hall N."/>
            <person name="Watson M."/>
            <person name="Adriaenssens E.M."/>
            <person name="Foster-Nyarko E."/>
            <person name="Jarju S."/>
            <person name="Secka A."/>
            <person name="Antonio M."/>
            <person name="Oren A."/>
            <person name="Chaudhuri R.R."/>
            <person name="La Ragione R."/>
            <person name="Hildebrand F."/>
            <person name="Pallen M.J."/>
        </authorList>
    </citation>
    <scope>NUCLEOTIDE SEQUENCE</scope>
    <source>
        <strain evidence="3">6276</strain>
    </source>
</reference>
<evidence type="ECO:0000256" key="1">
    <source>
        <dbReference type="SAM" id="MobiDB-lite"/>
    </source>
</evidence>
<dbReference type="AlphaFoldDB" id="A0A9D1EX53"/>
<dbReference type="EMBL" id="DVIU01000047">
    <property type="protein sequence ID" value="HIS35483.1"/>
    <property type="molecule type" value="Genomic_DNA"/>
</dbReference>
<dbReference type="Proteomes" id="UP000823928">
    <property type="component" value="Unassembled WGS sequence"/>
</dbReference>
<dbReference type="Gene3D" id="1.10.238.10">
    <property type="entry name" value="EF-hand"/>
    <property type="match status" value="1"/>
</dbReference>
<evidence type="ECO:0000259" key="2">
    <source>
        <dbReference type="PROSITE" id="PS50222"/>
    </source>
</evidence>
<dbReference type="GO" id="GO:0005509">
    <property type="term" value="F:calcium ion binding"/>
    <property type="evidence" value="ECO:0007669"/>
    <property type="project" value="InterPro"/>
</dbReference>
<reference evidence="3" key="1">
    <citation type="submission" date="2020-10" db="EMBL/GenBank/DDBJ databases">
        <authorList>
            <person name="Gilroy R."/>
        </authorList>
    </citation>
    <scope>NUCLEOTIDE SEQUENCE</scope>
    <source>
        <strain evidence="3">6276</strain>
    </source>
</reference>
<dbReference type="PROSITE" id="PS00018">
    <property type="entry name" value="EF_HAND_1"/>
    <property type="match status" value="1"/>
</dbReference>
<accession>A0A9D1EX53</accession>
<evidence type="ECO:0000313" key="4">
    <source>
        <dbReference type="Proteomes" id="UP000823928"/>
    </source>
</evidence>
<gene>
    <name evidence="3" type="ORF">IAC10_02465</name>
</gene>
<protein>
    <recommendedName>
        <fullName evidence="2">EF-hand domain-containing protein</fullName>
    </recommendedName>
</protein>
<feature type="region of interest" description="Disordered" evidence="1">
    <location>
        <begin position="293"/>
        <end position="351"/>
    </location>
</feature>
<proteinExistence type="predicted"/>
<evidence type="ECO:0000313" key="3">
    <source>
        <dbReference type="EMBL" id="HIS35483.1"/>
    </source>
</evidence>
<sequence length="487" mass="54117">MSDYNLSLGRKGKSGDFDSKEVKAGTRKSDLQSKTAQNIFDAFDNDKDGTLNEIEVEKMLAQIKDAAKNNTLSVREAKKLLKLEGVKGAKAEQLFDFLKEMSAVNPEESYSAYQGGAMGVELSNSSEFNDNFLDDVINQVVSDKTDLKQSSSSEVKVPPLNKEDVVVIDNSKSVCENGRIVRIGDDGKSILVQNDENSEPVKLQTDDDGNIISYAKNGESFVMTAKRLGLKTEGEVYERFKELNQKAAKNGYFLVGGKVRVPAEAVENLALDKVNVNSDNEIAAYNKFMAEKAKKSQQNNDDVNRAPSPAGEDKPDVPPANDFKPEQKQEKTPSGNPFKLSVTKEDFDDENLSKRYEPSKYKKVHDGNTLRFINKQTGKIALAKTKFGDNGAFVLSYKNGKPDTSMEIDASGLMKRRQYEQDGSLKSEALYDGTTLKLKSENFRNSDGILTNSINYNENGIKTSEILYRSEKENDYLKKEYQSDGTL</sequence>
<dbReference type="SUPFAM" id="SSF47473">
    <property type="entry name" value="EF-hand"/>
    <property type="match status" value="1"/>
</dbReference>
<dbReference type="InterPro" id="IPR018247">
    <property type="entry name" value="EF_Hand_1_Ca_BS"/>
</dbReference>
<feature type="compositionally biased region" description="Basic and acidic residues" evidence="1">
    <location>
        <begin position="13"/>
        <end position="29"/>
    </location>
</feature>
<comment type="caution">
    <text evidence="3">The sequence shown here is derived from an EMBL/GenBank/DDBJ whole genome shotgun (WGS) entry which is preliminary data.</text>
</comment>
<dbReference type="PROSITE" id="PS50222">
    <property type="entry name" value="EF_HAND_2"/>
    <property type="match status" value="1"/>
</dbReference>
<feature type="region of interest" description="Disordered" evidence="1">
    <location>
        <begin position="1"/>
        <end position="29"/>
    </location>
</feature>
<feature type="domain" description="EF-hand" evidence="2">
    <location>
        <begin position="31"/>
        <end position="66"/>
    </location>
</feature>